<dbReference type="PROSITE" id="PS50206">
    <property type="entry name" value="RHODANESE_3"/>
    <property type="match status" value="1"/>
</dbReference>
<dbReference type="STRING" id="1160895.CM19_10565"/>
<dbReference type="SMART" id="SM00450">
    <property type="entry name" value="RHOD"/>
    <property type="match status" value="1"/>
</dbReference>
<accession>A0A031LLY3</accession>
<dbReference type="InterPro" id="IPR036873">
    <property type="entry name" value="Rhodanese-like_dom_sf"/>
</dbReference>
<proteinExistence type="predicted"/>
<dbReference type="InterPro" id="IPR001763">
    <property type="entry name" value="Rhodanese-like_dom"/>
</dbReference>
<name>A0A031LLY3_9CREN</name>
<evidence type="ECO:0000259" key="1">
    <source>
        <dbReference type="PROSITE" id="PS50206"/>
    </source>
</evidence>
<dbReference type="CDD" id="cd00158">
    <property type="entry name" value="RHOD"/>
    <property type="match status" value="1"/>
</dbReference>
<comment type="caution">
    <text evidence="2">The sequence shown here is derived from an EMBL/GenBank/DDBJ whole genome shotgun (WGS) entry which is preliminary data.</text>
</comment>
<dbReference type="Gene3D" id="3.40.250.10">
    <property type="entry name" value="Rhodanese-like domain"/>
    <property type="match status" value="1"/>
</dbReference>
<evidence type="ECO:0000313" key="2">
    <source>
        <dbReference type="EMBL" id="EZQ02241.1"/>
    </source>
</evidence>
<reference evidence="2 3" key="1">
    <citation type="submission" date="2014-03" db="EMBL/GenBank/DDBJ databases">
        <title>Draft genome sequence of the novel thermoacidophilic archaea Acidianus copahuensis ALE1 strain, isolated from Copahue volcanic area in Neuquen Argentina.</title>
        <authorList>
            <person name="Urbieta M.S."/>
            <person name="Rascovan N."/>
            <person name="Castro C."/>
            <person name="Revale S."/>
            <person name="Giaveno M.A."/>
            <person name="Vazquez M.P."/>
            <person name="Donati E.R."/>
        </authorList>
    </citation>
    <scope>NUCLEOTIDE SEQUENCE [LARGE SCALE GENOMIC DNA]</scope>
    <source>
        <strain evidence="2 3">ALE1</strain>
    </source>
</reference>
<keyword evidence="3" id="KW-1185">Reference proteome</keyword>
<evidence type="ECO:0000313" key="3">
    <source>
        <dbReference type="Proteomes" id="UP000024332"/>
    </source>
</evidence>
<dbReference type="AlphaFoldDB" id="A0A031LLY3"/>
<gene>
    <name evidence="2" type="ORF">CM19_10565</name>
</gene>
<dbReference type="SUPFAM" id="SSF52821">
    <property type="entry name" value="Rhodanese/Cell cycle control phosphatase"/>
    <property type="match status" value="1"/>
</dbReference>
<sequence length="128" mass="15214">MGSSFKIDYEFPRNVINILPSQVRSLMKDITILDIREEWEYEKYHIPGSLLLPMEFFEELFPKMFGKASAIIICEHGNRTIRLALSRHYLFEKVYNVIGGINLWINSGYEVISGMDENGKIWRRWFKY</sequence>
<feature type="domain" description="Rhodanese" evidence="1">
    <location>
        <begin position="26"/>
        <end position="113"/>
    </location>
</feature>
<dbReference type="OrthoDB" id="135517at2157"/>
<dbReference type="RefSeq" id="WP_048100310.1">
    <property type="nucleotide sequence ID" value="NZ_JFZT01000052.1"/>
</dbReference>
<dbReference type="Pfam" id="PF00581">
    <property type="entry name" value="Rhodanese"/>
    <property type="match status" value="1"/>
</dbReference>
<dbReference type="EMBL" id="JFZT01000052">
    <property type="protein sequence ID" value="EZQ02241.1"/>
    <property type="molecule type" value="Genomic_DNA"/>
</dbReference>
<dbReference type="Proteomes" id="UP000024332">
    <property type="component" value="Unassembled WGS sequence"/>
</dbReference>
<protein>
    <submittedName>
        <fullName evidence="2">Rhodanese</fullName>
    </submittedName>
</protein>
<organism evidence="2 3">
    <name type="scientific">Candidatus Acidianus copahuensis</name>
    <dbReference type="NCBI Taxonomy" id="1160895"/>
    <lineage>
        <taxon>Archaea</taxon>
        <taxon>Thermoproteota</taxon>
        <taxon>Thermoprotei</taxon>
        <taxon>Sulfolobales</taxon>
        <taxon>Sulfolobaceae</taxon>
        <taxon>Acidianus</taxon>
    </lineage>
</organism>